<evidence type="ECO:0000313" key="1">
    <source>
        <dbReference type="EMBL" id="BAR56054.1"/>
    </source>
</evidence>
<proteinExistence type="predicted"/>
<name>A0A0E4BNA2_9BRAD</name>
<accession>A0A0E4BNA2</accession>
<dbReference type="Proteomes" id="UP000063308">
    <property type="component" value="Chromosome"/>
</dbReference>
<protein>
    <submittedName>
        <fullName evidence="1">Uncharacterized protein</fullName>
    </submittedName>
</protein>
<dbReference type="AlphaFoldDB" id="A0A0E4BNA2"/>
<organism evidence="1 2">
    <name type="scientific">Bradyrhizobium diazoefficiens</name>
    <dbReference type="NCBI Taxonomy" id="1355477"/>
    <lineage>
        <taxon>Bacteria</taxon>
        <taxon>Pseudomonadati</taxon>
        <taxon>Pseudomonadota</taxon>
        <taxon>Alphaproteobacteria</taxon>
        <taxon>Hyphomicrobiales</taxon>
        <taxon>Nitrobacteraceae</taxon>
        <taxon>Bradyrhizobium</taxon>
    </lineage>
</organism>
<gene>
    <name evidence="1" type="ORF">NK6_2874</name>
</gene>
<dbReference type="EMBL" id="AP014685">
    <property type="protein sequence ID" value="BAR56054.1"/>
    <property type="molecule type" value="Genomic_DNA"/>
</dbReference>
<sequence length="36" mass="4180">MVAQPRQNPSLRDLHRNFDLCLIFWAPRPGCEMAVP</sequence>
<evidence type="ECO:0000313" key="2">
    <source>
        <dbReference type="Proteomes" id="UP000063308"/>
    </source>
</evidence>
<reference evidence="1 2" key="1">
    <citation type="submission" date="2014-11" db="EMBL/GenBank/DDBJ databases">
        <title>Symbiosis island explosion on the genome of extra-slow-growing strains of soybean bradyrhizobia with massive insertion sequences.</title>
        <authorList>
            <person name="Iida T."/>
            <person name="Minamisawa K."/>
        </authorList>
    </citation>
    <scope>NUCLEOTIDE SEQUENCE [LARGE SCALE GENOMIC DNA]</scope>
    <source>
        <strain evidence="1 2">NK6</strain>
    </source>
</reference>